<evidence type="ECO:0000313" key="1">
    <source>
        <dbReference type="EMBL" id="TWG20962.1"/>
    </source>
</evidence>
<accession>A0A561WAS6</accession>
<dbReference type="AlphaFoldDB" id="A0A561WAS6"/>
<comment type="caution">
    <text evidence="1">The sequence shown here is derived from an EMBL/GenBank/DDBJ whole genome shotgun (WGS) entry which is preliminary data.</text>
</comment>
<evidence type="ECO:0000313" key="2">
    <source>
        <dbReference type="Proteomes" id="UP000320239"/>
    </source>
</evidence>
<protein>
    <submittedName>
        <fullName evidence="1">Uncharacterized protein</fullName>
    </submittedName>
</protein>
<keyword evidence="2" id="KW-1185">Reference proteome</keyword>
<sequence length="84" mass="9796">MTTREPQWTDEDRDWMLGLALYRSWLCPLCGGLLEECTSHEDDGPEYQVRRRRCRVTDERLAAEEAATNVDRPRAVLTSVIKKE</sequence>
<reference evidence="1 2" key="1">
    <citation type="submission" date="2019-06" db="EMBL/GenBank/DDBJ databases">
        <title>Sequencing the genomes of 1000 actinobacteria strains.</title>
        <authorList>
            <person name="Klenk H.-P."/>
        </authorList>
    </citation>
    <scope>NUCLEOTIDE SEQUENCE [LARGE SCALE GENOMIC DNA]</scope>
    <source>
        <strain evidence="1 2">DSM 43866</strain>
    </source>
</reference>
<dbReference type="RefSeq" id="WP_122979647.1">
    <property type="nucleotide sequence ID" value="NZ_BOMX01000113.1"/>
</dbReference>
<dbReference type="EMBL" id="VIWY01000003">
    <property type="protein sequence ID" value="TWG20962.1"/>
    <property type="molecule type" value="Genomic_DNA"/>
</dbReference>
<gene>
    <name evidence="1" type="ORF">FHX34_103491</name>
</gene>
<organism evidence="1 2">
    <name type="scientific">Actinoplanes teichomyceticus</name>
    <dbReference type="NCBI Taxonomy" id="1867"/>
    <lineage>
        <taxon>Bacteria</taxon>
        <taxon>Bacillati</taxon>
        <taxon>Actinomycetota</taxon>
        <taxon>Actinomycetes</taxon>
        <taxon>Micromonosporales</taxon>
        <taxon>Micromonosporaceae</taxon>
        <taxon>Actinoplanes</taxon>
    </lineage>
</organism>
<proteinExistence type="predicted"/>
<dbReference type="Proteomes" id="UP000320239">
    <property type="component" value="Unassembled WGS sequence"/>
</dbReference>
<name>A0A561WAS6_ACTTI</name>